<dbReference type="Proteomes" id="UP000054404">
    <property type="component" value="Unassembled WGS sequence"/>
</dbReference>
<reference evidence="3 5" key="1">
    <citation type="submission" date="2015-11" db="EMBL/GenBank/DDBJ databases">
        <title>Draft Genome Sequence of the Type Strain Trueperella bernardiae LCDC 89-0504T, Isolated from Blood Culture.</title>
        <authorList>
            <person name="Bernier A.-M."/>
            <person name="Bernard K."/>
        </authorList>
    </citation>
    <scope>NUCLEOTIDE SEQUENCE [LARGE SCALE GENOMIC DNA]</scope>
    <source>
        <strain evidence="3 5">LCDC 89-0504</strain>
    </source>
</reference>
<dbReference type="PATRIC" id="fig|59561.3.peg.275"/>
<dbReference type="EMBL" id="LNIZ01000001">
    <property type="protein sequence ID" value="KTF04972.1"/>
    <property type="molecule type" value="Genomic_DNA"/>
</dbReference>
<dbReference type="AlphaFoldDB" id="A0A0W1KN40"/>
<name>A0A0W1KN40_9ACTO</name>
<dbReference type="Gene3D" id="1.20.120.1220">
    <property type="match status" value="1"/>
</dbReference>
<dbReference type="STRING" id="59561.AQZ59_00279"/>
<reference evidence="4" key="2">
    <citation type="submission" date="2023-05" db="EMBL/GenBank/DDBJ databases">
        <title>Genomic Catalog of Human Bladder Bacteria.</title>
        <authorList>
            <person name="Du J."/>
        </authorList>
    </citation>
    <scope>NUCLEOTIDE SEQUENCE</scope>
    <source>
        <strain evidence="4">UMB1304A</strain>
    </source>
</reference>
<feature type="transmembrane region" description="Helical" evidence="1">
    <location>
        <begin position="66"/>
        <end position="85"/>
    </location>
</feature>
<dbReference type="GO" id="GO:0016020">
    <property type="term" value="C:membrane"/>
    <property type="evidence" value="ECO:0007669"/>
    <property type="project" value="InterPro"/>
</dbReference>
<feature type="transmembrane region" description="Helical" evidence="1">
    <location>
        <begin position="38"/>
        <end position="59"/>
    </location>
</feature>
<proteinExistence type="predicted"/>
<evidence type="ECO:0000313" key="5">
    <source>
        <dbReference type="Proteomes" id="UP000054404"/>
    </source>
</evidence>
<dbReference type="RefSeq" id="WP_062612430.1">
    <property type="nucleotide sequence ID" value="NZ_CALTZF010000001.1"/>
</dbReference>
<keyword evidence="5" id="KW-1185">Reference proteome</keyword>
<feature type="transmembrane region" description="Helical" evidence="1">
    <location>
        <begin position="91"/>
        <end position="108"/>
    </location>
</feature>
<dbReference type="OrthoDB" id="2087435at2"/>
<sequence>MHPLLYDSMTNRQAALVVVASALASAWTAGLAWAWQGQWWLPAVCAALFYPPLAINAVIDARHHVLLKNWTHLAGAIAVLAFVAAGAPWRGLAVGAAVAVPMFAVSVFSRGRLMGMGDARLIVALSLFNSIWNPLGALYMICASFVLHVLYVLARSLFARVTLRSRHALGPWLVAGSFLTFAIA</sequence>
<accession>A0A0W1KN40</accession>
<dbReference type="EMBL" id="JASPDQ010000002">
    <property type="protein sequence ID" value="MDK8601077.1"/>
    <property type="molecule type" value="Genomic_DNA"/>
</dbReference>
<evidence type="ECO:0000259" key="2">
    <source>
        <dbReference type="Pfam" id="PF01478"/>
    </source>
</evidence>
<protein>
    <submittedName>
        <fullName evidence="4">Prepilin peptidase</fullName>
    </submittedName>
</protein>
<organism evidence="3 5">
    <name type="scientific">Trueperella bernardiae</name>
    <dbReference type="NCBI Taxonomy" id="59561"/>
    <lineage>
        <taxon>Bacteria</taxon>
        <taxon>Bacillati</taxon>
        <taxon>Actinomycetota</taxon>
        <taxon>Actinomycetes</taxon>
        <taxon>Actinomycetales</taxon>
        <taxon>Actinomycetaceae</taxon>
        <taxon>Trueperella</taxon>
    </lineage>
</organism>
<evidence type="ECO:0000313" key="4">
    <source>
        <dbReference type="EMBL" id="MDK8601077.1"/>
    </source>
</evidence>
<evidence type="ECO:0000256" key="1">
    <source>
        <dbReference type="SAM" id="Phobius"/>
    </source>
</evidence>
<dbReference type="Proteomes" id="UP001225576">
    <property type="component" value="Unassembled WGS sequence"/>
</dbReference>
<dbReference type="Pfam" id="PF01478">
    <property type="entry name" value="Peptidase_A24"/>
    <property type="match status" value="1"/>
</dbReference>
<dbReference type="InterPro" id="IPR000045">
    <property type="entry name" value="Prepilin_IV_endopep_pep"/>
</dbReference>
<evidence type="ECO:0000313" key="3">
    <source>
        <dbReference type="EMBL" id="KTF04972.1"/>
    </source>
</evidence>
<feature type="domain" description="Prepilin type IV endopeptidase peptidase" evidence="2">
    <location>
        <begin position="49"/>
        <end position="152"/>
    </location>
</feature>
<comment type="caution">
    <text evidence="3">The sequence shown here is derived from an EMBL/GenBank/DDBJ whole genome shotgun (WGS) entry which is preliminary data.</text>
</comment>
<feature type="transmembrane region" description="Helical" evidence="1">
    <location>
        <begin position="138"/>
        <end position="158"/>
    </location>
</feature>
<gene>
    <name evidence="3" type="ORF">AQZ59_00279</name>
    <name evidence="4" type="ORF">QP858_01190</name>
</gene>
<keyword evidence="1" id="KW-1133">Transmembrane helix</keyword>
<keyword evidence="1" id="KW-0472">Membrane</keyword>
<keyword evidence="1" id="KW-0812">Transmembrane</keyword>
<dbReference type="GO" id="GO:0004190">
    <property type="term" value="F:aspartic-type endopeptidase activity"/>
    <property type="evidence" value="ECO:0007669"/>
    <property type="project" value="InterPro"/>
</dbReference>